<evidence type="ECO:0000259" key="2">
    <source>
        <dbReference type="Pfam" id="PF01548"/>
    </source>
</evidence>
<dbReference type="PANTHER" id="PTHR33055:SF3">
    <property type="entry name" value="PUTATIVE TRANSPOSASE FOR IS117-RELATED"/>
    <property type="match status" value="1"/>
</dbReference>
<organism evidence="4 5">
    <name type="scientific">Flagellimonas halotolerans</name>
    <dbReference type="NCBI Taxonomy" id="3112164"/>
    <lineage>
        <taxon>Bacteria</taxon>
        <taxon>Pseudomonadati</taxon>
        <taxon>Bacteroidota</taxon>
        <taxon>Flavobacteriia</taxon>
        <taxon>Flavobacteriales</taxon>
        <taxon>Flavobacteriaceae</taxon>
        <taxon>Flagellimonas</taxon>
    </lineage>
</organism>
<keyword evidence="5" id="KW-1185">Reference proteome</keyword>
<evidence type="ECO:0000313" key="5">
    <source>
        <dbReference type="Proteomes" id="UP001355298"/>
    </source>
</evidence>
<feature type="domain" description="Transposase IS116/IS110/IS902 C-terminal" evidence="3">
    <location>
        <begin position="204"/>
        <end position="289"/>
    </location>
</feature>
<name>A0ABU6IQE1_9FLAO</name>
<accession>A0ABU6IQE1</accession>
<comment type="caution">
    <text evidence="4">The sequence shown here is derived from an EMBL/GenBank/DDBJ whole genome shotgun (WGS) entry which is preliminary data.</text>
</comment>
<dbReference type="Pfam" id="PF01548">
    <property type="entry name" value="DEDD_Tnp_IS110"/>
    <property type="match status" value="1"/>
</dbReference>
<dbReference type="InterPro" id="IPR047650">
    <property type="entry name" value="Transpos_IS110"/>
</dbReference>
<dbReference type="NCBIfam" id="NF033542">
    <property type="entry name" value="transpos_IS110"/>
    <property type="match status" value="1"/>
</dbReference>
<dbReference type="InterPro" id="IPR002525">
    <property type="entry name" value="Transp_IS110-like_N"/>
</dbReference>
<dbReference type="Proteomes" id="UP001355298">
    <property type="component" value="Unassembled WGS sequence"/>
</dbReference>
<evidence type="ECO:0000313" key="4">
    <source>
        <dbReference type="EMBL" id="MEC4265335.1"/>
    </source>
</evidence>
<dbReference type="Pfam" id="PF02371">
    <property type="entry name" value="Transposase_20"/>
    <property type="match status" value="1"/>
</dbReference>
<reference evidence="4 5" key="1">
    <citation type="submission" date="2024-01" db="EMBL/GenBank/DDBJ databases">
        <title>The strains designed SYSU M86414 and SYSU M84420 isolated from the marine sediment in San Sha City (Hainan Province, China).</title>
        <authorList>
            <person name="Guo D."/>
        </authorList>
    </citation>
    <scope>NUCLEOTIDE SEQUENCE [LARGE SCALE GENOMIC DNA]</scope>
    <source>
        <strain evidence="4 5">SYSU M84420</strain>
    </source>
</reference>
<dbReference type="EMBL" id="JAYMGW010000005">
    <property type="protein sequence ID" value="MEC4265335.1"/>
    <property type="molecule type" value="Genomic_DNA"/>
</dbReference>
<sequence>MNYSCYVGIDVSKSVFDAYFISSSKSSHKAFPNTEEGFAHLLEWLGINGEDVHNTLFCAENMGDYVLDLSVWLYSRELPVAMACPLDIKKSLGIQRGKTDRVDALKIARYAKKNHSELPLFTPKEEAVEQLKSWMIIRNQLVKQQTALLKILRGQKLQGKHYDKTSQVSFLTERLDRLKLEIKQVEKQMGELMAEHSSIQKNSRLLESIPGIGFINACMLICATHNFNKFNDHRKFACYSGIAPFEYSSGSSVRGKTKVSPIANKKIKVYLTSAAITAVRWDEQLKKYYLRKIGEGKHKASVLNAVKAKLVARCFAVIKRQQPFVKLDY</sequence>
<feature type="coiled-coil region" evidence="1">
    <location>
        <begin position="168"/>
        <end position="202"/>
    </location>
</feature>
<evidence type="ECO:0000256" key="1">
    <source>
        <dbReference type="SAM" id="Coils"/>
    </source>
</evidence>
<proteinExistence type="predicted"/>
<dbReference type="PANTHER" id="PTHR33055">
    <property type="entry name" value="TRANSPOSASE FOR INSERTION SEQUENCE ELEMENT IS1111A"/>
    <property type="match status" value="1"/>
</dbReference>
<feature type="domain" description="Transposase IS110-like N-terminal" evidence="2">
    <location>
        <begin position="7"/>
        <end position="153"/>
    </location>
</feature>
<dbReference type="InterPro" id="IPR003346">
    <property type="entry name" value="Transposase_20"/>
</dbReference>
<dbReference type="RefSeq" id="WP_326278338.1">
    <property type="nucleotide sequence ID" value="NZ_JAYKYV010000005.1"/>
</dbReference>
<keyword evidence="1" id="KW-0175">Coiled coil</keyword>
<protein>
    <submittedName>
        <fullName evidence="4">IS110 family transposase</fullName>
    </submittedName>
</protein>
<gene>
    <name evidence="4" type="ORF">VOP03_08260</name>
</gene>
<evidence type="ECO:0000259" key="3">
    <source>
        <dbReference type="Pfam" id="PF02371"/>
    </source>
</evidence>